<organism evidence="1 2">
    <name type="scientific">Brassica cretica</name>
    <name type="common">Mustard</name>
    <dbReference type="NCBI Taxonomy" id="69181"/>
    <lineage>
        <taxon>Eukaryota</taxon>
        <taxon>Viridiplantae</taxon>
        <taxon>Streptophyta</taxon>
        <taxon>Embryophyta</taxon>
        <taxon>Tracheophyta</taxon>
        <taxon>Spermatophyta</taxon>
        <taxon>Magnoliopsida</taxon>
        <taxon>eudicotyledons</taxon>
        <taxon>Gunneridae</taxon>
        <taxon>Pentapetalae</taxon>
        <taxon>rosids</taxon>
        <taxon>malvids</taxon>
        <taxon>Brassicales</taxon>
        <taxon>Brassicaceae</taxon>
        <taxon>Brassiceae</taxon>
        <taxon>Brassica</taxon>
    </lineage>
</organism>
<sequence length="54" mass="6169">MARRPFPLPPVPQCDEPEVCPVIAIRPWSFPLEWSDSRSRNIPDPLCSPLCPRV</sequence>
<evidence type="ECO:0000313" key="1">
    <source>
        <dbReference type="EMBL" id="KAF2583505.1"/>
    </source>
</evidence>
<protein>
    <submittedName>
        <fullName evidence="1">Uncharacterized protein</fullName>
    </submittedName>
</protein>
<proteinExistence type="predicted"/>
<accession>A0A8S9JMZ9</accession>
<gene>
    <name evidence="1" type="ORF">F2Q68_00005086</name>
</gene>
<dbReference type="AlphaFoldDB" id="A0A8S9JMZ9"/>
<name>A0A8S9JMZ9_BRACR</name>
<dbReference type="EMBL" id="QGKW02001660">
    <property type="protein sequence ID" value="KAF2583505.1"/>
    <property type="molecule type" value="Genomic_DNA"/>
</dbReference>
<reference evidence="1" key="1">
    <citation type="submission" date="2019-12" db="EMBL/GenBank/DDBJ databases">
        <title>Genome sequencing and annotation of Brassica cretica.</title>
        <authorList>
            <person name="Studholme D.J."/>
            <person name="Sarris P.F."/>
        </authorList>
    </citation>
    <scope>NUCLEOTIDE SEQUENCE</scope>
    <source>
        <strain evidence="1">PFS-001/15</strain>
        <tissue evidence="1">Leaf</tissue>
    </source>
</reference>
<evidence type="ECO:0000313" key="2">
    <source>
        <dbReference type="Proteomes" id="UP000712281"/>
    </source>
</evidence>
<comment type="caution">
    <text evidence="1">The sequence shown here is derived from an EMBL/GenBank/DDBJ whole genome shotgun (WGS) entry which is preliminary data.</text>
</comment>
<dbReference type="Proteomes" id="UP000712281">
    <property type="component" value="Unassembled WGS sequence"/>
</dbReference>